<evidence type="ECO:0000256" key="1">
    <source>
        <dbReference type="ARBA" id="ARBA00001913"/>
    </source>
</evidence>
<keyword evidence="4 6" id="KW-0378">Hydrolase</keyword>
<dbReference type="GO" id="GO:0005783">
    <property type="term" value="C:endoplasmic reticulum"/>
    <property type="evidence" value="ECO:0007669"/>
    <property type="project" value="TreeGrafter"/>
</dbReference>
<sequence>MSLGKVASDWKARYFEQTASCEFCGELDSVRHRAKDCKALESVRSRRRLATAHFDTASDLMTCHGLCEDTGTLDELRRRLQGIELKTVEMIPSSSKSRVPIFTDGTGNQARFPAWRLAAGSVARGGTGLLLTAFHVPGIAKTVPRSELYAGLLAIKMVHWIDLYTDHQRLFDGITAFSNGQGQELRASPYGNISRQMANEIEARPEGAVVAYKVKSHKAACEDDSARIKWMRKHNGLADRCAKDYNSKDRPEGFQSWYIREFEVVKKRQGLVGAIQRFLPDLSETALHLRAANKRRSVAAADAVGAGLRPLLTGVIDRFAEATFDLKIRLPDYAVLADKFLNGNTFANRLLDYLRRLRWADPGVGQGGRALSLLEILIDYHCATGTRLLVKHRFGQNKTDVAWLLPDLDARVGDSVITYQQELNSWDNCLNVTSTLFGQDVLPCLSDNVYTTLCSNGSVHFRCKGTRLQAKPVIQIFAKLKNGAFKEADLPVELDETAVLLINVRELRKASEPANRQIEVGQRRYRKQMKRAVFSYVTRRFLDRLPALVAGVCPELMARTNGVSGSRKVRQKGAVGGDEDSTDNGGWRRSLCWVCAAASALTWIALLFLTGHHFLERAEAEAPAPVSQGLGTNRAPEAASHHILKQKADLLESVVAGLRKELDDRDVKVVHLEGQLAAIRQPPPDTRRAPAMGGERPPQDAAPKVQQPPVAAFLRGGPPPLPGLGGRSPCDFRENVDYLTSGAEDLVQAQVTPEQCCQLCITKNELAPGSCTVSVLSSETDSPPRACWIKGGSSSDLRAVHKPGVRACWPPGHGLIPVNPPDPVKLVSEQEKRLQMLSASPGMGFVSVDLLRQRAVAIRGAIRHAWDGYRRLAWGMDELQPIAGRGKMNKFNHAVTMVDSLSTLWIAGLKEEFNEAKAWMAANMASKLRGISGSASVFETTIRTLGGLLSAYDLSRDYLEDKLFLDLSVQLGHKIVSVVSNAGVTPYTFSGGNGGMGCHSLAESGTIQLEMRYLSHVTGDPSFAERVDKFYALVRGKKSIDGLYSNCYDSGRGKITMGADGDSFYEYLIKAYVQGGQRDEALWGMYDQAVDGMEKHLVKKAEDLTYLGVLQWNGGDTGNYVAEMEHLTCFVPGWLALGANTSKGEQTRSHRMDLAKSI</sequence>
<evidence type="ECO:0000256" key="6">
    <source>
        <dbReference type="RuleBase" id="RU361193"/>
    </source>
</evidence>
<dbReference type="GO" id="GO:0005509">
    <property type="term" value="F:calcium ion binding"/>
    <property type="evidence" value="ECO:0007669"/>
    <property type="project" value="InterPro"/>
</dbReference>
<dbReference type="EMBL" id="CAJNNV010027304">
    <property type="protein sequence ID" value="CAE8620040.1"/>
    <property type="molecule type" value="Genomic_DNA"/>
</dbReference>
<dbReference type="InterPro" id="IPR012341">
    <property type="entry name" value="6hp_glycosidase-like_sf"/>
</dbReference>
<keyword evidence="6" id="KW-0326">Glycosidase</keyword>
<protein>
    <recommendedName>
        <fullName evidence="6">alpha-1,2-Mannosidase</fullName>
        <ecNumber evidence="6">3.2.1.-</ecNumber>
    </recommendedName>
</protein>
<dbReference type="Gene3D" id="1.50.10.10">
    <property type="match status" value="1"/>
</dbReference>
<dbReference type="EC" id="3.2.1.-" evidence="6"/>
<dbReference type="PANTHER" id="PTHR11742:SF6">
    <property type="entry name" value="MANNOSYL-OLIGOSACCHARIDE ALPHA-1,2-MANNOSIDASE IA-RELATED"/>
    <property type="match status" value="1"/>
</dbReference>
<dbReference type="PANTHER" id="PTHR11742">
    <property type="entry name" value="MANNOSYL-OLIGOSACCHARIDE ALPHA-1,2-MANNOSIDASE-RELATED"/>
    <property type="match status" value="1"/>
</dbReference>
<organism evidence="8 9">
    <name type="scientific">Polarella glacialis</name>
    <name type="common">Dinoflagellate</name>
    <dbReference type="NCBI Taxonomy" id="89957"/>
    <lineage>
        <taxon>Eukaryota</taxon>
        <taxon>Sar</taxon>
        <taxon>Alveolata</taxon>
        <taxon>Dinophyceae</taxon>
        <taxon>Suessiales</taxon>
        <taxon>Suessiaceae</taxon>
        <taxon>Polarella</taxon>
    </lineage>
</organism>
<feature type="region of interest" description="Disordered" evidence="7">
    <location>
        <begin position="681"/>
        <end position="704"/>
    </location>
</feature>
<proteinExistence type="inferred from homology"/>
<dbReference type="SUPFAM" id="SSF48225">
    <property type="entry name" value="Seven-hairpin glycosidases"/>
    <property type="match status" value="1"/>
</dbReference>
<dbReference type="OrthoDB" id="8118055at2759"/>
<dbReference type="GO" id="GO:0004571">
    <property type="term" value="F:mannosyl-oligosaccharide 1,2-alpha-mannosidase activity"/>
    <property type="evidence" value="ECO:0007669"/>
    <property type="project" value="InterPro"/>
</dbReference>
<evidence type="ECO:0000313" key="9">
    <source>
        <dbReference type="Proteomes" id="UP000654075"/>
    </source>
</evidence>
<comment type="caution">
    <text evidence="8">The sequence shown here is derived from an EMBL/GenBank/DDBJ whole genome shotgun (WGS) entry which is preliminary data.</text>
</comment>
<keyword evidence="5" id="KW-1015">Disulfide bond</keyword>
<evidence type="ECO:0000256" key="4">
    <source>
        <dbReference type="ARBA" id="ARBA00022801"/>
    </source>
</evidence>
<name>A0A813G592_POLGL</name>
<dbReference type="InterPro" id="IPR036026">
    <property type="entry name" value="Seven-hairpin_glycosidases"/>
</dbReference>
<evidence type="ECO:0000256" key="3">
    <source>
        <dbReference type="ARBA" id="ARBA00007658"/>
    </source>
</evidence>
<feature type="non-terminal residue" evidence="8">
    <location>
        <position position="1"/>
    </location>
</feature>
<comment type="pathway">
    <text evidence="2">Protein modification; protein glycosylation.</text>
</comment>
<evidence type="ECO:0000256" key="2">
    <source>
        <dbReference type="ARBA" id="ARBA00004922"/>
    </source>
</evidence>
<evidence type="ECO:0000256" key="7">
    <source>
        <dbReference type="SAM" id="MobiDB-lite"/>
    </source>
</evidence>
<dbReference type="GO" id="GO:0000139">
    <property type="term" value="C:Golgi membrane"/>
    <property type="evidence" value="ECO:0007669"/>
    <property type="project" value="TreeGrafter"/>
</dbReference>
<accession>A0A813G592</accession>
<gene>
    <name evidence="8" type="ORF">PGLA1383_LOCUS37610</name>
</gene>
<comment type="cofactor">
    <cofactor evidence="1">
        <name>Ca(2+)</name>
        <dbReference type="ChEBI" id="CHEBI:29108"/>
    </cofactor>
</comment>
<evidence type="ECO:0000256" key="5">
    <source>
        <dbReference type="ARBA" id="ARBA00023157"/>
    </source>
</evidence>
<dbReference type="Proteomes" id="UP000654075">
    <property type="component" value="Unassembled WGS sequence"/>
</dbReference>
<dbReference type="Pfam" id="PF01532">
    <property type="entry name" value="Glyco_hydro_47"/>
    <property type="match status" value="1"/>
</dbReference>
<dbReference type="AlphaFoldDB" id="A0A813G592"/>
<dbReference type="InterPro" id="IPR001382">
    <property type="entry name" value="Glyco_hydro_47"/>
</dbReference>
<dbReference type="GO" id="GO:0005975">
    <property type="term" value="P:carbohydrate metabolic process"/>
    <property type="evidence" value="ECO:0007669"/>
    <property type="project" value="InterPro"/>
</dbReference>
<dbReference type="PRINTS" id="PR00747">
    <property type="entry name" value="GLYHDRLASE47"/>
</dbReference>
<dbReference type="InterPro" id="IPR050749">
    <property type="entry name" value="Glycosyl_Hydrolase_47"/>
</dbReference>
<evidence type="ECO:0000313" key="8">
    <source>
        <dbReference type="EMBL" id="CAE8620040.1"/>
    </source>
</evidence>
<comment type="similarity">
    <text evidence="3 6">Belongs to the glycosyl hydrolase 47 family.</text>
</comment>
<reference evidence="8" key="1">
    <citation type="submission" date="2021-02" db="EMBL/GenBank/DDBJ databases">
        <authorList>
            <person name="Dougan E. K."/>
            <person name="Rhodes N."/>
            <person name="Thang M."/>
            <person name="Chan C."/>
        </authorList>
    </citation>
    <scope>NUCLEOTIDE SEQUENCE</scope>
</reference>
<keyword evidence="9" id="KW-1185">Reference proteome</keyword>